<dbReference type="GO" id="GO:0006352">
    <property type="term" value="P:DNA-templated transcription initiation"/>
    <property type="evidence" value="ECO:0007669"/>
    <property type="project" value="UniProtKB-UniRule"/>
</dbReference>
<keyword evidence="2 6" id="KW-0805">Transcription regulation</keyword>
<dbReference type="NCBIfam" id="TIGR02937">
    <property type="entry name" value="sigma70-ECF"/>
    <property type="match status" value="1"/>
</dbReference>
<sequence length="234" mass="27193">MESDIEIHNWISCAKNDIGERNRLIETYKPFIIKVVSKICGRFIQEGVDEELSIGLMAFNEAIEVFDAHKGAFFSFSETVIKRRLIDYYRKEKRTVEVPMSVICSETDGKTDFIESERANFEFEEKTCAMERKEEVQEFNNHLKEYGIALSDLLKSCPKQEGARIRAIKMAQMIAADSKLREHLLTNKTLPINAMLEKVKISRKTIERHRKYIIAVTLILVEDFPYLLEYIKGV</sequence>
<dbReference type="RefSeq" id="WP_120765605.1">
    <property type="nucleotide sequence ID" value="NZ_CP033169.1"/>
</dbReference>
<proteinExistence type="inferred from homology"/>
<comment type="activity regulation">
    <text evidence="6">Negatively regulated by the anti-sigma-I factor RsgI.</text>
</comment>
<protein>
    <recommendedName>
        <fullName evidence="6">RNA polymerase sigma factor SigI</fullName>
    </recommendedName>
</protein>
<feature type="domain" description="RNA polymerase sigma-70 region 2" evidence="7">
    <location>
        <begin position="24"/>
        <end position="95"/>
    </location>
</feature>
<dbReference type="PIRSF" id="PIRSF038953">
    <property type="entry name" value="SigI"/>
    <property type="match status" value="1"/>
</dbReference>
<dbReference type="InterPro" id="IPR014244">
    <property type="entry name" value="RNA_pol_sigma-I"/>
</dbReference>
<feature type="DNA-binding region" description="H-T-H motif" evidence="6">
    <location>
        <begin position="192"/>
        <end position="211"/>
    </location>
</feature>
<dbReference type="Pfam" id="PF04542">
    <property type="entry name" value="Sigma70_r2"/>
    <property type="match status" value="1"/>
</dbReference>
<dbReference type="KEGG" id="bacg:D2962_09165"/>
<dbReference type="GO" id="GO:0003677">
    <property type="term" value="F:DNA binding"/>
    <property type="evidence" value="ECO:0007669"/>
    <property type="project" value="UniProtKB-UniRule"/>
</dbReference>
<dbReference type="AlphaFoldDB" id="A0A3G2R5R5"/>
<comment type="similarity">
    <text evidence="6">Belongs to the sigma-70 factor family. SigI subfamily.</text>
</comment>
<dbReference type="GO" id="GO:0016987">
    <property type="term" value="F:sigma factor activity"/>
    <property type="evidence" value="ECO:0007669"/>
    <property type="project" value="UniProtKB-UniRule"/>
</dbReference>
<comment type="subunit">
    <text evidence="6">Interacts with RsgI.</text>
</comment>
<dbReference type="NCBIfam" id="TIGR02895">
    <property type="entry name" value="spore_sigI"/>
    <property type="match status" value="1"/>
</dbReference>
<dbReference type="InterPro" id="IPR013325">
    <property type="entry name" value="RNA_pol_sigma_r2"/>
</dbReference>
<evidence type="ECO:0000256" key="1">
    <source>
        <dbReference type="ARBA" id="ARBA00022490"/>
    </source>
</evidence>
<gene>
    <name evidence="6 8" type="primary">sigI</name>
    <name evidence="8" type="ORF">D2962_09165</name>
</gene>
<evidence type="ECO:0000313" key="8">
    <source>
        <dbReference type="EMBL" id="AYO30762.1"/>
    </source>
</evidence>
<dbReference type="Gene3D" id="1.10.1740.10">
    <property type="match status" value="1"/>
</dbReference>
<organism evidence="8 9">
    <name type="scientific">Biomaibacter acetigenes</name>
    <dbReference type="NCBI Taxonomy" id="2316383"/>
    <lineage>
        <taxon>Bacteria</taxon>
        <taxon>Bacillati</taxon>
        <taxon>Bacillota</taxon>
        <taxon>Clostridia</taxon>
        <taxon>Thermosediminibacterales</taxon>
        <taxon>Tepidanaerobacteraceae</taxon>
        <taxon>Biomaibacter</taxon>
    </lineage>
</organism>
<dbReference type="HAMAP" id="MF_02064">
    <property type="entry name" value="Sigma70_SigI"/>
    <property type="match status" value="1"/>
</dbReference>
<reference evidence="8 9" key="1">
    <citation type="submission" date="2018-10" db="EMBL/GenBank/DDBJ databases">
        <authorList>
            <person name="Zhang X."/>
        </authorList>
    </citation>
    <scope>NUCLEOTIDE SEQUENCE [LARGE SCALE GENOMIC DNA]</scope>
    <source>
        <strain evidence="8 9">SK-G1</strain>
    </source>
</reference>
<comment type="function">
    <text evidence="6">Sigma factors are initiation factors that promote the attachment of RNA polymerase to specific initiation sites and are then released.</text>
</comment>
<evidence type="ECO:0000259" key="7">
    <source>
        <dbReference type="Pfam" id="PF04542"/>
    </source>
</evidence>
<comment type="subcellular location">
    <subcellularLocation>
        <location evidence="6">Cytoplasm</location>
    </subcellularLocation>
</comment>
<dbReference type="SUPFAM" id="SSF88946">
    <property type="entry name" value="Sigma2 domain of RNA polymerase sigma factors"/>
    <property type="match status" value="1"/>
</dbReference>
<dbReference type="GO" id="GO:0005737">
    <property type="term" value="C:cytoplasm"/>
    <property type="evidence" value="ECO:0007669"/>
    <property type="project" value="UniProtKB-SubCell"/>
</dbReference>
<keyword evidence="4 6" id="KW-0238">DNA-binding</keyword>
<name>A0A3G2R5R5_9FIRM</name>
<keyword evidence="1 6" id="KW-0963">Cytoplasm</keyword>
<keyword evidence="6" id="KW-0346">Stress response</keyword>
<feature type="short sequence motif" description="Polymerase core binding" evidence="6">
    <location>
        <begin position="50"/>
        <end position="63"/>
    </location>
</feature>
<keyword evidence="3 6" id="KW-0731">Sigma factor</keyword>
<evidence type="ECO:0000256" key="2">
    <source>
        <dbReference type="ARBA" id="ARBA00023015"/>
    </source>
</evidence>
<keyword evidence="9" id="KW-1185">Reference proteome</keyword>
<dbReference type="InterPro" id="IPR014284">
    <property type="entry name" value="RNA_pol_sigma-70_dom"/>
</dbReference>
<evidence type="ECO:0000256" key="3">
    <source>
        <dbReference type="ARBA" id="ARBA00023082"/>
    </source>
</evidence>
<dbReference type="InterPro" id="IPR007627">
    <property type="entry name" value="RNA_pol_sigma70_r2"/>
</dbReference>
<evidence type="ECO:0000256" key="6">
    <source>
        <dbReference type="HAMAP-Rule" id="MF_02064"/>
    </source>
</evidence>
<evidence type="ECO:0000256" key="5">
    <source>
        <dbReference type="ARBA" id="ARBA00023163"/>
    </source>
</evidence>
<evidence type="ECO:0000313" key="9">
    <source>
        <dbReference type="Proteomes" id="UP000280960"/>
    </source>
</evidence>
<accession>A0A3G2R5R5</accession>
<evidence type="ECO:0000256" key="4">
    <source>
        <dbReference type="ARBA" id="ARBA00023125"/>
    </source>
</evidence>
<dbReference type="EMBL" id="CP033169">
    <property type="protein sequence ID" value="AYO30762.1"/>
    <property type="molecule type" value="Genomic_DNA"/>
</dbReference>
<dbReference type="Proteomes" id="UP000280960">
    <property type="component" value="Chromosome"/>
</dbReference>
<keyword evidence="5 6" id="KW-0804">Transcription</keyword>